<protein>
    <recommendedName>
        <fullName evidence="3">DUF4283 domain-containing protein</fullName>
    </recommendedName>
</protein>
<evidence type="ECO:0000313" key="2">
    <source>
        <dbReference type="Proteomes" id="UP001141552"/>
    </source>
</evidence>
<comment type="caution">
    <text evidence="1">The sequence shown here is derived from an EMBL/GenBank/DDBJ whole genome shotgun (WGS) entry which is preliminary data.</text>
</comment>
<evidence type="ECO:0008006" key="3">
    <source>
        <dbReference type="Google" id="ProtNLM"/>
    </source>
</evidence>
<dbReference type="Gene3D" id="3.60.10.10">
    <property type="entry name" value="Endonuclease/exonuclease/phosphatase"/>
    <property type="match status" value="1"/>
</dbReference>
<dbReference type="InterPro" id="IPR036691">
    <property type="entry name" value="Endo/exonu/phosph_ase_sf"/>
</dbReference>
<sequence>MELTLYVLVFSLPSPNARFSLGFLDLVLQDTDSPGQRFCGVQSCCLVFVNLLSGVIFVTLILRSILEDSEDIVPQRNQKLWNPMKGMEVEQLNRNLFLFKFFSRKDRLEVIDAEKPRFFVKQLVVMKPITWDEVLSKVELLETPAWIRMLNISLNSRTKKNVESIASKAGRFIYFDEKGEAGWDKFVMDHILKECEQRSGESDEEEVWSYGEWLRASPHKPYSTKATLPQFEFSAPAQLLGVPQLASLGNLESTPMQLNLVIIWCLHVRPESQNKYHTWDLLRQLHNSTSLPWLIMGYFNELLFYHEKEGGWPRDYRCMKIFRDALTYCKFSDLGYMENTFTWANNQEKESDIKERLDTDVANATWKLLYCDHILIILPRKFSDHSPLLLHSTHRHQSVEIERIRSFRFEKIRLREASFREEVSIACMASTLVSNPSAITSRLDYYALQFKTWNVCHFGSVNKQLK</sequence>
<dbReference type="Proteomes" id="UP001141552">
    <property type="component" value="Unassembled WGS sequence"/>
</dbReference>
<name>A0A9Q0FX73_9ROSI</name>
<gene>
    <name evidence="1" type="ORF">Tsubulata_002285</name>
</gene>
<dbReference type="SUPFAM" id="SSF56219">
    <property type="entry name" value="DNase I-like"/>
    <property type="match status" value="1"/>
</dbReference>
<dbReference type="PANTHER" id="PTHR33710:SF71">
    <property type="entry name" value="ENDONUCLEASE_EXONUCLEASE_PHOSPHATASE DOMAIN-CONTAINING PROTEIN"/>
    <property type="match status" value="1"/>
</dbReference>
<reference evidence="1" key="2">
    <citation type="journal article" date="2023" name="Plants (Basel)">
        <title>Annotation of the Turnera subulata (Passifloraceae) Draft Genome Reveals the S-Locus Evolved after the Divergence of Turneroideae from Passifloroideae in a Stepwise Manner.</title>
        <authorList>
            <person name="Henning P.M."/>
            <person name="Roalson E.H."/>
            <person name="Mir W."/>
            <person name="McCubbin A.G."/>
            <person name="Shore J.S."/>
        </authorList>
    </citation>
    <scope>NUCLEOTIDE SEQUENCE</scope>
    <source>
        <strain evidence="1">F60SS</strain>
    </source>
</reference>
<proteinExistence type="predicted"/>
<dbReference type="AlphaFoldDB" id="A0A9Q0FX73"/>
<dbReference type="PANTHER" id="PTHR33710">
    <property type="entry name" value="BNAC02G09200D PROTEIN"/>
    <property type="match status" value="1"/>
</dbReference>
<accession>A0A9Q0FX73</accession>
<dbReference type="EMBL" id="JAKUCV010003272">
    <property type="protein sequence ID" value="KAJ4839569.1"/>
    <property type="molecule type" value="Genomic_DNA"/>
</dbReference>
<organism evidence="1 2">
    <name type="scientific">Turnera subulata</name>
    <dbReference type="NCBI Taxonomy" id="218843"/>
    <lineage>
        <taxon>Eukaryota</taxon>
        <taxon>Viridiplantae</taxon>
        <taxon>Streptophyta</taxon>
        <taxon>Embryophyta</taxon>
        <taxon>Tracheophyta</taxon>
        <taxon>Spermatophyta</taxon>
        <taxon>Magnoliopsida</taxon>
        <taxon>eudicotyledons</taxon>
        <taxon>Gunneridae</taxon>
        <taxon>Pentapetalae</taxon>
        <taxon>rosids</taxon>
        <taxon>fabids</taxon>
        <taxon>Malpighiales</taxon>
        <taxon>Passifloraceae</taxon>
        <taxon>Turnera</taxon>
    </lineage>
</organism>
<keyword evidence="2" id="KW-1185">Reference proteome</keyword>
<dbReference type="OrthoDB" id="1741802at2759"/>
<evidence type="ECO:0000313" key="1">
    <source>
        <dbReference type="EMBL" id="KAJ4839569.1"/>
    </source>
</evidence>
<reference evidence="1" key="1">
    <citation type="submission" date="2022-02" db="EMBL/GenBank/DDBJ databases">
        <authorList>
            <person name="Henning P.M."/>
            <person name="McCubbin A.G."/>
            <person name="Shore J.S."/>
        </authorList>
    </citation>
    <scope>NUCLEOTIDE SEQUENCE</scope>
    <source>
        <strain evidence="1">F60SS</strain>
        <tissue evidence="1">Leaves</tissue>
    </source>
</reference>